<sequence>MVATTGTQHYTEHTVKVADGIDIYYTDSGAPPSGDYTTLIVLHGSAINGAVFIPLHEYAHRVNLRVVLWNRRDYHGTTKYSDEELTDLKAGRQVFQERHAFQLASFLEHFITTKDTPKLSSDRKTSGFILMGWSFGNATTMSLFANPQVVPKSLYSLIEPYIMSIVLYDAPYTAMGYPPPTYSGAYYPFEDPDYAGAPERFYHYFLLWVSSHYNHTDVTSRNASGLDYRKGAEKWTIGGWSDEQKALCIENATAIRSELPCYAPPMQALLKRQTHDALFNENLAGSYFPNVHVHYLVAKNSTWFVLWGYIESMRLYEEARNRGQIVRATNFVLVEGANHFLHYENPELMLQLVIAGARQESSYKLD</sequence>
<dbReference type="SUPFAM" id="SSF53474">
    <property type="entry name" value="alpha/beta-Hydrolases"/>
    <property type="match status" value="1"/>
</dbReference>
<proteinExistence type="predicted"/>
<reference evidence="2" key="1">
    <citation type="submission" date="2020-11" db="EMBL/GenBank/DDBJ databases">
        <authorList>
            <consortium name="DOE Joint Genome Institute"/>
            <person name="Ahrendt S."/>
            <person name="Riley R."/>
            <person name="Andreopoulos W."/>
            <person name="Labutti K."/>
            <person name="Pangilinan J."/>
            <person name="Ruiz-Duenas F.J."/>
            <person name="Barrasa J.M."/>
            <person name="Sanchez-Garcia M."/>
            <person name="Camarero S."/>
            <person name="Miyauchi S."/>
            <person name="Serrano A."/>
            <person name="Linde D."/>
            <person name="Babiker R."/>
            <person name="Drula E."/>
            <person name="Ayuso-Fernandez I."/>
            <person name="Pacheco R."/>
            <person name="Padilla G."/>
            <person name="Ferreira P."/>
            <person name="Barriuso J."/>
            <person name="Kellner H."/>
            <person name="Castanera R."/>
            <person name="Alfaro M."/>
            <person name="Ramirez L."/>
            <person name="Pisabarro A.G."/>
            <person name="Kuo A."/>
            <person name="Tritt A."/>
            <person name="Lipzen A."/>
            <person name="He G."/>
            <person name="Yan M."/>
            <person name="Ng V."/>
            <person name="Cullen D."/>
            <person name="Martin F."/>
            <person name="Rosso M.-N."/>
            <person name="Henrissat B."/>
            <person name="Hibbett D."/>
            <person name="Martinez A.T."/>
            <person name="Grigoriev I.V."/>
        </authorList>
    </citation>
    <scope>NUCLEOTIDE SEQUENCE</scope>
    <source>
        <strain evidence="2">CBS 247.69</strain>
    </source>
</reference>
<evidence type="ECO:0000313" key="3">
    <source>
        <dbReference type="Proteomes" id="UP000807353"/>
    </source>
</evidence>
<feature type="domain" description="AB hydrolase-1" evidence="1">
    <location>
        <begin position="39"/>
        <end position="349"/>
    </location>
</feature>
<comment type="caution">
    <text evidence="2">The sequence shown here is derived from an EMBL/GenBank/DDBJ whole genome shotgun (WGS) entry which is preliminary data.</text>
</comment>
<gene>
    <name evidence="2" type="ORF">BDZ94DRAFT_1262495</name>
</gene>
<dbReference type="Proteomes" id="UP000807353">
    <property type="component" value="Unassembled WGS sequence"/>
</dbReference>
<dbReference type="OrthoDB" id="5311491at2759"/>
<keyword evidence="3" id="KW-1185">Reference proteome</keyword>
<dbReference type="InterPro" id="IPR000073">
    <property type="entry name" value="AB_hydrolase_1"/>
</dbReference>
<protein>
    <submittedName>
        <fullName evidence="2">Alpha/Beta hydrolase protein</fullName>
    </submittedName>
</protein>
<dbReference type="InterPro" id="IPR029058">
    <property type="entry name" value="AB_hydrolase_fold"/>
</dbReference>
<dbReference type="EMBL" id="MU150277">
    <property type="protein sequence ID" value="KAF9461915.1"/>
    <property type="molecule type" value="Genomic_DNA"/>
</dbReference>
<keyword evidence="2" id="KW-0378">Hydrolase</keyword>
<evidence type="ECO:0000313" key="2">
    <source>
        <dbReference type="EMBL" id="KAF9461915.1"/>
    </source>
</evidence>
<evidence type="ECO:0000259" key="1">
    <source>
        <dbReference type="Pfam" id="PF12697"/>
    </source>
</evidence>
<dbReference type="Gene3D" id="3.40.50.1820">
    <property type="entry name" value="alpha/beta hydrolase"/>
    <property type="match status" value="1"/>
</dbReference>
<dbReference type="GO" id="GO:0016787">
    <property type="term" value="F:hydrolase activity"/>
    <property type="evidence" value="ECO:0007669"/>
    <property type="project" value="UniProtKB-KW"/>
</dbReference>
<dbReference type="AlphaFoldDB" id="A0A9P5Y685"/>
<dbReference type="Pfam" id="PF12697">
    <property type="entry name" value="Abhydrolase_6"/>
    <property type="match status" value="1"/>
</dbReference>
<accession>A0A9P5Y685</accession>
<organism evidence="2 3">
    <name type="scientific">Collybia nuda</name>
    <dbReference type="NCBI Taxonomy" id="64659"/>
    <lineage>
        <taxon>Eukaryota</taxon>
        <taxon>Fungi</taxon>
        <taxon>Dikarya</taxon>
        <taxon>Basidiomycota</taxon>
        <taxon>Agaricomycotina</taxon>
        <taxon>Agaricomycetes</taxon>
        <taxon>Agaricomycetidae</taxon>
        <taxon>Agaricales</taxon>
        <taxon>Tricholomatineae</taxon>
        <taxon>Clitocybaceae</taxon>
        <taxon>Collybia</taxon>
    </lineage>
</organism>
<name>A0A9P5Y685_9AGAR</name>